<dbReference type="GO" id="GO:0003755">
    <property type="term" value="F:peptidyl-prolyl cis-trans isomerase activity"/>
    <property type="evidence" value="ECO:0007669"/>
    <property type="project" value="UniProtKB-UniRule"/>
</dbReference>
<evidence type="ECO:0000256" key="5">
    <source>
        <dbReference type="ARBA" id="ARBA00023110"/>
    </source>
</evidence>
<dbReference type="GO" id="GO:0005737">
    <property type="term" value="C:cytoplasm"/>
    <property type="evidence" value="ECO:0007669"/>
    <property type="project" value="UniProtKB-SubCell"/>
</dbReference>
<sequence length="162" mass="18230">MDRVEQDCTVTIRFTMSTEISPGEFKERPEDEIRFIFGVEEQVPALEKALKGAEVGQKFSLQIPASEIYGEHDPSLIREIPKQGLVKQRIKEGKFYRQMKMGSLVSFKILEVRPDTVLVDFNKPMAGISASMRGEVVAIKRADKAEIAAARETQRKKKIGCG</sequence>
<dbReference type="Gene3D" id="3.10.50.40">
    <property type="match status" value="1"/>
</dbReference>
<evidence type="ECO:0000256" key="10">
    <source>
        <dbReference type="RuleBase" id="RU003915"/>
    </source>
</evidence>
<dbReference type="EC" id="5.2.1.8" evidence="10"/>
<dbReference type="Proteomes" id="UP000650524">
    <property type="component" value="Unassembled WGS sequence"/>
</dbReference>
<evidence type="ECO:0000313" key="12">
    <source>
        <dbReference type="EMBL" id="MBC8176167.1"/>
    </source>
</evidence>
<accession>A0A8J6T3G8</accession>
<evidence type="ECO:0000256" key="2">
    <source>
        <dbReference type="ARBA" id="ARBA00004496"/>
    </source>
</evidence>
<gene>
    <name evidence="12" type="ORF">H8E19_02080</name>
</gene>
<name>A0A8J6T3G8_9DELT</name>
<comment type="subcellular location">
    <subcellularLocation>
        <location evidence="2">Cytoplasm</location>
    </subcellularLocation>
</comment>
<evidence type="ECO:0000256" key="1">
    <source>
        <dbReference type="ARBA" id="ARBA00000971"/>
    </source>
</evidence>
<dbReference type="PANTHER" id="PTHR47861">
    <property type="entry name" value="FKBP-TYPE PEPTIDYL-PROLYL CIS-TRANS ISOMERASE SLYD"/>
    <property type="match status" value="1"/>
</dbReference>
<dbReference type="PANTHER" id="PTHR47861:SF3">
    <property type="entry name" value="FKBP-TYPE PEPTIDYL-PROLYL CIS-TRANS ISOMERASE SLYD"/>
    <property type="match status" value="1"/>
</dbReference>
<keyword evidence="5 9" id="KW-0697">Rotamase</keyword>
<evidence type="ECO:0000259" key="11">
    <source>
        <dbReference type="PROSITE" id="PS50059"/>
    </source>
</evidence>
<organism evidence="12 13">
    <name type="scientific">Candidatus Desulfacyla euxinica</name>
    <dbReference type="NCBI Taxonomy" id="2841693"/>
    <lineage>
        <taxon>Bacteria</taxon>
        <taxon>Deltaproteobacteria</taxon>
        <taxon>Candidatus Desulfacyla</taxon>
    </lineage>
</organism>
<dbReference type="InterPro" id="IPR001179">
    <property type="entry name" value="PPIase_FKBP_dom"/>
</dbReference>
<evidence type="ECO:0000256" key="7">
    <source>
        <dbReference type="ARBA" id="ARBA00023235"/>
    </source>
</evidence>
<proteinExistence type="inferred from homology"/>
<evidence type="ECO:0000256" key="8">
    <source>
        <dbReference type="ARBA" id="ARBA00037071"/>
    </source>
</evidence>
<comment type="similarity">
    <text evidence="3 10">Belongs to the FKBP-type PPIase family.</text>
</comment>
<protein>
    <recommendedName>
        <fullName evidence="10">Peptidyl-prolyl cis-trans isomerase</fullName>
        <ecNumber evidence="10">5.2.1.8</ecNumber>
    </recommendedName>
</protein>
<keyword evidence="4" id="KW-0963">Cytoplasm</keyword>
<dbReference type="AlphaFoldDB" id="A0A8J6T3G8"/>
<evidence type="ECO:0000256" key="6">
    <source>
        <dbReference type="ARBA" id="ARBA00023186"/>
    </source>
</evidence>
<dbReference type="PROSITE" id="PS50059">
    <property type="entry name" value="FKBP_PPIASE"/>
    <property type="match status" value="1"/>
</dbReference>
<keyword evidence="6" id="KW-0143">Chaperone</keyword>
<evidence type="ECO:0000256" key="3">
    <source>
        <dbReference type="ARBA" id="ARBA00006577"/>
    </source>
</evidence>
<dbReference type="InterPro" id="IPR046357">
    <property type="entry name" value="PPIase_dom_sf"/>
</dbReference>
<evidence type="ECO:0000313" key="13">
    <source>
        <dbReference type="Proteomes" id="UP000650524"/>
    </source>
</evidence>
<comment type="catalytic activity">
    <reaction evidence="1 9 10">
        <text>[protein]-peptidylproline (omega=180) = [protein]-peptidylproline (omega=0)</text>
        <dbReference type="Rhea" id="RHEA:16237"/>
        <dbReference type="Rhea" id="RHEA-COMP:10747"/>
        <dbReference type="Rhea" id="RHEA-COMP:10748"/>
        <dbReference type="ChEBI" id="CHEBI:83833"/>
        <dbReference type="ChEBI" id="CHEBI:83834"/>
        <dbReference type="EC" id="5.2.1.8"/>
    </reaction>
</comment>
<reference evidence="12 13" key="1">
    <citation type="submission" date="2020-08" db="EMBL/GenBank/DDBJ databases">
        <title>Bridging the membrane lipid divide: bacteria of the FCB group superphylum have the potential to synthesize archaeal ether lipids.</title>
        <authorList>
            <person name="Villanueva L."/>
            <person name="Von Meijenfeldt F.A.B."/>
            <person name="Westbye A.B."/>
            <person name="Yadav S."/>
            <person name="Hopmans E.C."/>
            <person name="Dutilh B.E."/>
            <person name="Sinninghe Damste J.S."/>
        </authorList>
    </citation>
    <scope>NUCLEOTIDE SEQUENCE [LARGE SCALE GENOMIC DNA]</scope>
    <source>
        <strain evidence="12">NIOZ-UU27</strain>
    </source>
</reference>
<comment type="function">
    <text evidence="8">Also involved in hydrogenase metallocenter assembly, probably by participating in the nickel insertion step. This function in hydrogenase biosynthesis requires chaperone activity and the presence of the metal-binding domain, but not PPIase activity.</text>
</comment>
<evidence type="ECO:0000256" key="9">
    <source>
        <dbReference type="PROSITE-ProRule" id="PRU00277"/>
    </source>
</evidence>
<comment type="caution">
    <text evidence="12">The sequence shown here is derived from an EMBL/GenBank/DDBJ whole genome shotgun (WGS) entry which is preliminary data.</text>
</comment>
<dbReference type="GO" id="GO:0042026">
    <property type="term" value="P:protein refolding"/>
    <property type="evidence" value="ECO:0007669"/>
    <property type="project" value="UniProtKB-ARBA"/>
</dbReference>
<evidence type="ECO:0000256" key="4">
    <source>
        <dbReference type="ARBA" id="ARBA00022490"/>
    </source>
</evidence>
<dbReference type="SUPFAM" id="SSF54534">
    <property type="entry name" value="FKBP-like"/>
    <property type="match status" value="1"/>
</dbReference>
<keyword evidence="7 9" id="KW-0413">Isomerase</keyword>
<feature type="domain" description="PPIase FKBP-type" evidence="11">
    <location>
        <begin position="7"/>
        <end position="81"/>
    </location>
</feature>
<dbReference type="EMBL" id="JACNJD010000102">
    <property type="protein sequence ID" value="MBC8176167.1"/>
    <property type="molecule type" value="Genomic_DNA"/>
</dbReference>
<dbReference type="Pfam" id="PF00254">
    <property type="entry name" value="FKBP_C"/>
    <property type="match status" value="1"/>
</dbReference>